<accession>A0ABS5YHS4</accession>
<dbReference type="SUPFAM" id="SSF55781">
    <property type="entry name" value="GAF domain-like"/>
    <property type="match status" value="1"/>
</dbReference>
<protein>
    <submittedName>
        <fullName evidence="4">Helix-turn-helix domain-containing protein</fullName>
    </submittedName>
</protein>
<evidence type="ECO:0000256" key="1">
    <source>
        <dbReference type="ARBA" id="ARBA00023015"/>
    </source>
</evidence>
<evidence type="ECO:0000256" key="2">
    <source>
        <dbReference type="ARBA" id="ARBA00023163"/>
    </source>
</evidence>
<dbReference type="InterPro" id="IPR050707">
    <property type="entry name" value="HTH_MetabolicPath_Reg"/>
</dbReference>
<dbReference type="InterPro" id="IPR036388">
    <property type="entry name" value="WH-like_DNA-bd_sf"/>
</dbReference>
<dbReference type="InterPro" id="IPR036390">
    <property type="entry name" value="WH_DNA-bd_sf"/>
</dbReference>
<dbReference type="Gene3D" id="3.30.450.40">
    <property type="match status" value="1"/>
</dbReference>
<keyword evidence="2" id="KW-0804">Transcription</keyword>
<comment type="caution">
    <text evidence="4">The sequence shown here is derived from an EMBL/GenBank/DDBJ whole genome shotgun (WGS) entry which is preliminary data.</text>
</comment>
<organism evidence="4 5">
    <name type="scientific">Paractinoplanes bogorensis</name>
    <dbReference type="NCBI Taxonomy" id="1610840"/>
    <lineage>
        <taxon>Bacteria</taxon>
        <taxon>Bacillati</taxon>
        <taxon>Actinomycetota</taxon>
        <taxon>Actinomycetes</taxon>
        <taxon>Micromonosporales</taxon>
        <taxon>Micromonosporaceae</taxon>
        <taxon>Paractinoplanes</taxon>
    </lineage>
</organism>
<dbReference type="InterPro" id="IPR029016">
    <property type="entry name" value="GAF-like_dom_sf"/>
</dbReference>
<proteinExistence type="predicted"/>
<evidence type="ECO:0000313" key="5">
    <source>
        <dbReference type="Proteomes" id="UP001519654"/>
    </source>
</evidence>
<dbReference type="SMART" id="SM00346">
    <property type="entry name" value="HTH_ICLR"/>
    <property type="match status" value="1"/>
</dbReference>
<feature type="domain" description="HTH iclR-type" evidence="3">
    <location>
        <begin position="10"/>
        <end position="98"/>
    </location>
</feature>
<keyword evidence="5" id="KW-1185">Reference proteome</keyword>
<dbReference type="SUPFAM" id="SSF46785">
    <property type="entry name" value="Winged helix' DNA-binding domain"/>
    <property type="match status" value="1"/>
</dbReference>
<dbReference type="Pfam" id="PF09339">
    <property type="entry name" value="HTH_IclR"/>
    <property type="match status" value="1"/>
</dbReference>
<evidence type="ECO:0000313" key="4">
    <source>
        <dbReference type="EMBL" id="MBU2662571.1"/>
    </source>
</evidence>
<dbReference type="InterPro" id="IPR005471">
    <property type="entry name" value="Tscrpt_reg_IclR_N"/>
</dbReference>
<dbReference type="RefSeq" id="WP_215784506.1">
    <property type="nucleotide sequence ID" value="NZ_JAHKKG010000001.1"/>
</dbReference>
<name>A0ABS5YHS4_9ACTN</name>
<dbReference type="PANTHER" id="PTHR30136:SF24">
    <property type="entry name" value="HTH-TYPE TRANSCRIPTIONAL REPRESSOR ALLR"/>
    <property type="match status" value="1"/>
</dbReference>
<evidence type="ECO:0000259" key="3">
    <source>
        <dbReference type="SMART" id="SM00346"/>
    </source>
</evidence>
<dbReference type="Gene3D" id="1.10.10.10">
    <property type="entry name" value="Winged helix-like DNA-binding domain superfamily/Winged helix DNA-binding domain"/>
    <property type="match status" value="1"/>
</dbReference>
<sequence>MTGKETPPGRSVLDGAFRLLQALPEAGLEGQVGRLVRLTGLPRPTVHRLLGQLAEVGAVRHVGDYWVLSSDLMMLARRVEPYAGLRDAATGVLRVLRAQTGATVSLIVPQSESFVLLESVPGQLSIPVDMRAGTSLPGFTAAGRLLTPGTTTAPRGAGGGIATDHPHKGFSCYAVPVALPGGGSAALQVAFAGPEPASRFAVPMGRAAHALARQLVR</sequence>
<gene>
    <name evidence="4" type="ORF">KOI35_03545</name>
</gene>
<reference evidence="4 5" key="1">
    <citation type="submission" date="2021-06" db="EMBL/GenBank/DDBJ databases">
        <title>Actinoplanes lichenicola sp. nov., and Actinoplanes ovalisporus sp. nov., isolated from lichen in Thailand.</title>
        <authorList>
            <person name="Saeng-In P."/>
            <person name="Kanchanasin P."/>
            <person name="Yuki M."/>
            <person name="Kudo T."/>
            <person name="Ohkuma M."/>
            <person name="Phongsopitanun W."/>
            <person name="Tanasupawat S."/>
        </authorList>
    </citation>
    <scope>NUCLEOTIDE SEQUENCE [LARGE SCALE GENOMIC DNA]</scope>
    <source>
        <strain evidence="4 5">NBRC 110975</strain>
    </source>
</reference>
<dbReference type="Proteomes" id="UP001519654">
    <property type="component" value="Unassembled WGS sequence"/>
</dbReference>
<dbReference type="PANTHER" id="PTHR30136">
    <property type="entry name" value="HELIX-TURN-HELIX TRANSCRIPTIONAL REGULATOR, ICLR FAMILY"/>
    <property type="match status" value="1"/>
</dbReference>
<keyword evidence="1" id="KW-0805">Transcription regulation</keyword>
<dbReference type="EMBL" id="JAHKKG010000001">
    <property type="protein sequence ID" value="MBU2662571.1"/>
    <property type="molecule type" value="Genomic_DNA"/>
</dbReference>